<dbReference type="SUPFAM" id="SSF55048">
    <property type="entry name" value="Probable ACP-binding domain of malonyl-CoA ACP transacylase"/>
    <property type="match status" value="1"/>
</dbReference>
<dbReference type="CDD" id="cd00833">
    <property type="entry name" value="PKS"/>
    <property type="match status" value="1"/>
</dbReference>
<dbReference type="CDD" id="cd08955">
    <property type="entry name" value="KR_2_FAS_SDR_x"/>
    <property type="match status" value="1"/>
</dbReference>
<dbReference type="InterPro" id="IPR036736">
    <property type="entry name" value="ACP-like_sf"/>
</dbReference>
<dbReference type="Pfam" id="PF00698">
    <property type="entry name" value="Acyl_transf_1"/>
    <property type="match status" value="1"/>
</dbReference>
<dbReference type="Gene3D" id="3.30.70.3290">
    <property type="match status" value="1"/>
</dbReference>
<dbReference type="Pfam" id="PF08659">
    <property type="entry name" value="KR"/>
    <property type="match status" value="1"/>
</dbReference>
<feature type="domain" description="Ketosynthase family 3 (KS3)" evidence="9">
    <location>
        <begin position="50"/>
        <end position="465"/>
    </location>
</feature>
<dbReference type="InterPro" id="IPR049900">
    <property type="entry name" value="PKS_mFAS_DH"/>
</dbReference>
<feature type="domain" description="PKS/mFAS DH" evidence="10">
    <location>
        <begin position="930"/>
        <end position="1216"/>
    </location>
</feature>
<dbReference type="SUPFAM" id="SSF51735">
    <property type="entry name" value="NAD(P)-binding Rossmann-fold domains"/>
    <property type="match status" value="2"/>
</dbReference>
<dbReference type="InterPro" id="IPR016035">
    <property type="entry name" value="Acyl_Trfase/lysoPLipase"/>
</dbReference>
<dbReference type="Gene3D" id="3.40.50.720">
    <property type="entry name" value="NAD(P)-binding Rossmann-like Domain"/>
    <property type="match status" value="1"/>
</dbReference>
<dbReference type="InterPro" id="IPR050091">
    <property type="entry name" value="PKS_NRPS_Biosynth_Enz"/>
</dbReference>
<dbReference type="EMBL" id="CP018836">
    <property type="protein sequence ID" value="ASA57846.1"/>
    <property type="molecule type" value="Genomic_DNA"/>
</dbReference>
<dbReference type="SMART" id="SM00822">
    <property type="entry name" value="PKS_KR"/>
    <property type="match status" value="1"/>
</dbReference>
<keyword evidence="4" id="KW-0597">Phosphoprotein</keyword>
<dbReference type="GO" id="GO:0004315">
    <property type="term" value="F:3-oxoacyl-[acyl-carrier-protein] synthase activity"/>
    <property type="evidence" value="ECO:0007669"/>
    <property type="project" value="InterPro"/>
</dbReference>
<dbReference type="InterPro" id="IPR014031">
    <property type="entry name" value="Ketoacyl_synth_C"/>
</dbReference>
<dbReference type="Pfam" id="PF02801">
    <property type="entry name" value="Ketoacyl-synt_C"/>
    <property type="match status" value="1"/>
</dbReference>
<dbReference type="SUPFAM" id="SSF53901">
    <property type="entry name" value="Thiolase-like"/>
    <property type="match status" value="1"/>
</dbReference>
<dbReference type="PROSITE" id="PS52019">
    <property type="entry name" value="PKS_MFAS_DH"/>
    <property type="match status" value="1"/>
</dbReference>
<dbReference type="InterPro" id="IPR009081">
    <property type="entry name" value="PP-bd_ACP"/>
</dbReference>
<dbReference type="GO" id="GO:0005886">
    <property type="term" value="C:plasma membrane"/>
    <property type="evidence" value="ECO:0007669"/>
    <property type="project" value="TreeGrafter"/>
</dbReference>
<dbReference type="GO" id="GO:0031177">
    <property type="term" value="F:phosphopantetheine binding"/>
    <property type="evidence" value="ECO:0007669"/>
    <property type="project" value="InterPro"/>
</dbReference>
<dbReference type="OrthoDB" id="9778690at2"/>
<dbReference type="InterPro" id="IPR013968">
    <property type="entry name" value="PKS_KR"/>
</dbReference>
<dbReference type="Pfam" id="PF22621">
    <property type="entry name" value="CurL-like_PKS_C"/>
    <property type="match status" value="1"/>
</dbReference>
<dbReference type="Gene3D" id="3.10.129.110">
    <property type="entry name" value="Polyketide synthase dehydratase"/>
    <property type="match status" value="1"/>
</dbReference>
<keyword evidence="5" id="KW-0808">Transferase</keyword>
<dbReference type="SMART" id="SM01294">
    <property type="entry name" value="PKS_PP_betabranch"/>
    <property type="match status" value="1"/>
</dbReference>
<feature type="active site" description="Proton donor; for dehydratase activity" evidence="7">
    <location>
        <position position="1134"/>
    </location>
</feature>
<dbReference type="GO" id="GO:0071770">
    <property type="term" value="P:DIM/DIP cell wall layer assembly"/>
    <property type="evidence" value="ECO:0007669"/>
    <property type="project" value="TreeGrafter"/>
</dbReference>
<dbReference type="SMART" id="SM00826">
    <property type="entry name" value="PKS_DH"/>
    <property type="match status" value="1"/>
</dbReference>
<dbReference type="SMART" id="SM00823">
    <property type="entry name" value="PKS_PP"/>
    <property type="match status" value="1"/>
</dbReference>
<dbReference type="Pfam" id="PF14765">
    <property type="entry name" value="PS-DH"/>
    <property type="match status" value="1"/>
</dbReference>
<evidence type="ECO:0000259" key="10">
    <source>
        <dbReference type="PROSITE" id="PS52019"/>
    </source>
</evidence>
<dbReference type="InterPro" id="IPR014043">
    <property type="entry name" value="Acyl_transferase_dom"/>
</dbReference>
<dbReference type="SMART" id="SM00827">
    <property type="entry name" value="PKS_AT"/>
    <property type="match status" value="1"/>
</dbReference>
<dbReference type="InterPro" id="IPR016036">
    <property type="entry name" value="Malonyl_transacylase_ACP-bd"/>
</dbReference>
<protein>
    <submittedName>
        <fullName evidence="11">Uncharacterized protein</fullName>
    </submittedName>
</protein>
<accession>A0A1Z2SL46</accession>
<organism evidence="11 12">
    <name type="scientific">Vibrio gazogenes</name>
    <dbReference type="NCBI Taxonomy" id="687"/>
    <lineage>
        <taxon>Bacteria</taxon>
        <taxon>Pseudomonadati</taxon>
        <taxon>Pseudomonadota</taxon>
        <taxon>Gammaproteobacteria</taxon>
        <taxon>Vibrionales</taxon>
        <taxon>Vibrionaceae</taxon>
        <taxon>Vibrio</taxon>
    </lineage>
</organism>
<dbReference type="InterPro" id="IPR042104">
    <property type="entry name" value="PKS_dehydratase_sf"/>
</dbReference>
<evidence type="ECO:0000259" key="8">
    <source>
        <dbReference type="PROSITE" id="PS50075"/>
    </source>
</evidence>
<gene>
    <name evidence="11" type="ORF">BSQ33_19155</name>
</gene>
<evidence type="ECO:0000256" key="4">
    <source>
        <dbReference type="ARBA" id="ARBA00022553"/>
    </source>
</evidence>
<reference evidence="11 12" key="1">
    <citation type="submission" date="2016-12" db="EMBL/GenBank/DDBJ databases">
        <authorList>
            <person name="Song W.-J."/>
            <person name="Kurnit D.M."/>
        </authorList>
    </citation>
    <scope>NUCLEOTIDE SEQUENCE [LARGE SCALE GENOMIC DNA]</scope>
    <source>
        <strain evidence="11 12">ATCC 43942</strain>
    </source>
</reference>
<comment type="similarity">
    <text evidence="2">Belongs to the short-chain dehydrogenases/reductases (SDR) family.</text>
</comment>
<proteinExistence type="inferred from homology"/>
<dbReference type="PANTHER" id="PTHR43775:SF51">
    <property type="entry name" value="INACTIVE PHENOLPHTHIOCEROL SYNTHESIS POLYKETIDE SYNTHASE TYPE I PKS1-RELATED"/>
    <property type="match status" value="1"/>
</dbReference>
<dbReference type="PROSITE" id="PS00606">
    <property type="entry name" value="KS3_1"/>
    <property type="match status" value="1"/>
</dbReference>
<dbReference type="FunFam" id="3.40.47.10:FF:000019">
    <property type="entry name" value="Polyketide synthase type I"/>
    <property type="match status" value="1"/>
</dbReference>
<dbReference type="Gene3D" id="3.40.366.10">
    <property type="entry name" value="Malonyl-Coenzyme A Acyl Carrier Protein, domain 2"/>
    <property type="match status" value="1"/>
</dbReference>
<sequence length="1849" mass="204940">MSLMEKYLQQIGRLSRNQLLLLAARQQQSLEHQQQSSAEQRSIEKKPDVQEPIAIIGMACRFPGDVRDPQSFWEALENGRDLMCQPEAIGRQFDSRHPEDLCMGLLRDIDLFDAAFFGLSEREVEQMDPQQRLLLEVSWEALECAGYNPRGQKESLTGVFIGISSNDYGRFSTGGDKPSIYSLTGNSGSVAAGRIAYMLGLQGPTVSIDTACSSSLVSLHLACQSLKLGESNMALVGGVNLILDPYNTASFYDAGMLASDGHCKTFDASADGFARAEGCGMVVLKRLSDAQRDGDNIRAVISGSAVNQDGRSQGLTAPNELSQVKLLRAALKNAGMSTSDIDYIECHGTGTALGDPIEFSALATVFGDDQARRGNLIMGAVKTNMGHAEAASGMAGLLKTILSIEHGVIPPNKHFHHPSPHILWEKLPVEFPTQCMLWSDSEHPRTAGLSAFGFSGTNAHIVLTQAPEKILQKVSQAERSHHMLTLSAETPEALETLVKRYNEMLSDKEYFVGDVGFSANSGRYAASHRLAIVAENTTQLQALITQYIQGIPSLQINHAYSENEKKIAFLFSGQGSQYAGMGYDLYCSSPVFRQVIDRCETILASELDYALTSLLWGEHTHLVRQTEYTQPVLFAFEYALATLWQSWGIQPDVLIGHSLGEYVAACIAGVFSLEDGLKLVATRGRLLAARCQPGSMMSIAAPTDVVATMILSFPGVVIAAENGPVSTVVAGETDCILALEAHLQAHSLTYQMLAVSHAFHSPLVEPMCEAFTEVLSQIKWARPQLPVISNLTGEIAGEQLCTSEYWLKHLCKPVKFYQGVQRLDADGVDTYLEVGPSATLLSMARQCLPSSIKPVLWLPSLRRGHDEWLQILTAASQLYVYGQSFDWQTFEQGFYRQRVTLPTYPFEVTGRSFWCQKQEESSLYHHVTAHSINNIDDIDSVLLPQVISMAEDEWLCCLTLDQHHPDFLQDHRVRGAVVVPAAMFIELALEAGRVVLKDGPLSLNSIDISQMLVIPDGEKIDVQVKIKLLQNGTYRFSIHSHQFRWEQHCSGIIEPTVQVRNTAQQSLPQIQQQCRQEIPMSEYYTRMAQEGLELGRQFQTLKQIWNGERIALARIGLPEESGQKNYCLHPLLIDACFQMLATLLPEDDKTLYLPCAVSQIRFFSKPCSAQIWATAQLISYSPERLEADFELITDDGQLVATIEGLQLVPFSGQPATPMTFYQRQWIEWKPDENEDFLLAQQAWLILADQSGFAQKLADVLVDEGHQVTLVYADSIPPESVGQAHNQLALDPNDKCEFEQLLSIWAEQIASVDDLHIVHCWSLDTYDVVQSSRLNGAGILNLIQAVPRTLGSDIPQLTFVTEQAHSVVNGTEDPVMNPASSMLWGIADVIRIEHPEFGCLSVDLQCDGQFGYTEQARQLCHLIHLHGKIDQVAVRWGRLWKAELRALAPSQQSHTYIRHDRSYLITGAFGGIGQQVTAWLADQGAGHLILLSRSEPQKSQKILEERLGVPVTVLRCDVSKAESLNLALSQVSEQTFPLAGILHLAGEAHDTVLMKQTWDDFSRVLAPKVWGGWHLHQFTEEHAINLDFFVCFSSVASLFGSAGQAAYASANAFMDGLMQYRCQRGLSGISINWGRWDDTGMAKQVSGHLEKVGLLPISSEQGLQALSWLLGASEGQIGAMNIDWVRFFEYLPEGLHLSVLDSVRQTISTQNKNEVSPEITQWHHLPLAEQQQQLEVYVRQQVTSLLGHMTDRHVRPRDKFFDIGFDSMMAVELKNRLQSGLGLTLSPTLLFDYPNLQALSCYLGELIFEQSNDDEPAPKQAVSGNVDDIKSLDDSDIDKLLDDLIEENVL</sequence>
<feature type="active site" description="Proton acceptor; for dehydratase activity" evidence="7">
    <location>
        <position position="971"/>
    </location>
</feature>
<dbReference type="InterPro" id="IPR016039">
    <property type="entry name" value="Thiolase-like"/>
</dbReference>
<dbReference type="PROSITE" id="PS50075">
    <property type="entry name" value="CARRIER"/>
    <property type="match status" value="1"/>
</dbReference>
<comment type="pathway">
    <text evidence="1">Lipid metabolism; fatty acid biosynthesis.</text>
</comment>
<dbReference type="Pfam" id="PF00550">
    <property type="entry name" value="PP-binding"/>
    <property type="match status" value="1"/>
</dbReference>
<dbReference type="GO" id="GO:0005737">
    <property type="term" value="C:cytoplasm"/>
    <property type="evidence" value="ECO:0007669"/>
    <property type="project" value="TreeGrafter"/>
</dbReference>
<dbReference type="InterPro" id="IPR020807">
    <property type="entry name" value="PKS_DH"/>
</dbReference>
<feature type="domain" description="Carrier" evidence="8">
    <location>
        <begin position="1731"/>
        <end position="1806"/>
    </location>
</feature>
<evidence type="ECO:0000256" key="3">
    <source>
        <dbReference type="ARBA" id="ARBA00022450"/>
    </source>
</evidence>
<evidence type="ECO:0000256" key="2">
    <source>
        <dbReference type="ARBA" id="ARBA00006484"/>
    </source>
</evidence>
<dbReference type="FunFam" id="3.40.366.10:FF:000002">
    <property type="entry name" value="Probable polyketide synthase 2"/>
    <property type="match status" value="1"/>
</dbReference>
<dbReference type="GO" id="GO:0006633">
    <property type="term" value="P:fatty acid biosynthetic process"/>
    <property type="evidence" value="ECO:0007669"/>
    <property type="project" value="UniProtKB-UniPathway"/>
</dbReference>
<dbReference type="InterPro" id="IPR049552">
    <property type="entry name" value="PKS_DH_N"/>
</dbReference>
<dbReference type="SUPFAM" id="SSF52151">
    <property type="entry name" value="FabD/lysophospholipase-like"/>
    <property type="match status" value="1"/>
</dbReference>
<dbReference type="GO" id="GO:0004312">
    <property type="term" value="F:fatty acid synthase activity"/>
    <property type="evidence" value="ECO:0007669"/>
    <property type="project" value="TreeGrafter"/>
</dbReference>
<evidence type="ECO:0000313" key="12">
    <source>
        <dbReference type="Proteomes" id="UP000196708"/>
    </source>
</evidence>
<comment type="function">
    <text evidence="6">Involved in production of the polyketide antibiotic thailandamide.</text>
</comment>
<dbReference type="SMART" id="SM00825">
    <property type="entry name" value="PKS_KS"/>
    <property type="match status" value="1"/>
</dbReference>
<dbReference type="PROSITE" id="PS52004">
    <property type="entry name" value="KS3_2"/>
    <property type="match status" value="1"/>
</dbReference>
<dbReference type="InterPro" id="IPR049551">
    <property type="entry name" value="PKS_DH_C"/>
</dbReference>
<dbReference type="PANTHER" id="PTHR43775">
    <property type="entry name" value="FATTY ACID SYNTHASE"/>
    <property type="match status" value="1"/>
</dbReference>
<evidence type="ECO:0000259" key="9">
    <source>
        <dbReference type="PROSITE" id="PS52004"/>
    </source>
</evidence>
<evidence type="ECO:0000256" key="7">
    <source>
        <dbReference type="PROSITE-ProRule" id="PRU01363"/>
    </source>
</evidence>
<evidence type="ECO:0000256" key="5">
    <source>
        <dbReference type="ARBA" id="ARBA00022679"/>
    </source>
</evidence>
<dbReference type="InterPro" id="IPR014030">
    <property type="entry name" value="Ketoacyl_synth_N"/>
</dbReference>
<dbReference type="Pfam" id="PF21089">
    <property type="entry name" value="PKS_DH_N"/>
    <property type="match status" value="1"/>
</dbReference>
<dbReference type="InterPro" id="IPR036291">
    <property type="entry name" value="NAD(P)-bd_dom_sf"/>
</dbReference>
<dbReference type="Gene3D" id="3.40.47.10">
    <property type="match status" value="1"/>
</dbReference>
<dbReference type="InterPro" id="IPR020841">
    <property type="entry name" value="PKS_Beta-ketoAc_synthase_dom"/>
</dbReference>
<dbReference type="InterPro" id="IPR018201">
    <property type="entry name" value="Ketoacyl_synth_AS"/>
</dbReference>
<evidence type="ECO:0000256" key="6">
    <source>
        <dbReference type="ARBA" id="ARBA00054155"/>
    </source>
</evidence>
<dbReference type="InterPro" id="IPR020806">
    <property type="entry name" value="PKS_PP-bd"/>
</dbReference>
<dbReference type="SUPFAM" id="SSF47336">
    <property type="entry name" value="ACP-like"/>
    <property type="match status" value="1"/>
</dbReference>
<evidence type="ECO:0000256" key="1">
    <source>
        <dbReference type="ARBA" id="ARBA00005194"/>
    </source>
</evidence>
<dbReference type="KEGG" id="vga:BSQ33_19155"/>
<dbReference type="Proteomes" id="UP000196708">
    <property type="component" value="Chromosome 2"/>
</dbReference>
<dbReference type="Gene3D" id="1.10.1200.10">
    <property type="entry name" value="ACP-like"/>
    <property type="match status" value="1"/>
</dbReference>
<evidence type="ECO:0000313" key="11">
    <source>
        <dbReference type="EMBL" id="ASA57846.1"/>
    </source>
</evidence>
<dbReference type="InterPro" id="IPR001227">
    <property type="entry name" value="Ac_transferase_dom_sf"/>
</dbReference>
<dbReference type="Pfam" id="PF00109">
    <property type="entry name" value="ketoacyl-synt"/>
    <property type="match status" value="1"/>
</dbReference>
<feature type="region of interest" description="C-terminal hotdog fold" evidence="7">
    <location>
        <begin position="1075"/>
        <end position="1216"/>
    </location>
</feature>
<dbReference type="UniPathway" id="UPA00094"/>
<dbReference type="InterPro" id="IPR057326">
    <property type="entry name" value="KR_dom"/>
</dbReference>
<feature type="region of interest" description="N-terminal hotdog fold" evidence="7">
    <location>
        <begin position="930"/>
        <end position="1060"/>
    </location>
</feature>
<name>A0A1Z2SL46_VIBGA</name>
<keyword evidence="3" id="KW-0596">Phosphopantetheine</keyword>